<proteinExistence type="predicted"/>
<sequence>MKPVSEKMNVTYAFTTSRTSNRLDWFLSVTMASTWNVLTPGFLSAPSDEGYSKLNILCFKREGLREINN</sequence>
<protein>
    <submittedName>
        <fullName evidence="1">Uncharacterized protein</fullName>
    </submittedName>
</protein>
<organism evidence="1 2">
    <name type="scientific">Lupinus albus</name>
    <name type="common">White lupine</name>
    <name type="synonym">Lupinus termis</name>
    <dbReference type="NCBI Taxonomy" id="3870"/>
    <lineage>
        <taxon>Eukaryota</taxon>
        <taxon>Viridiplantae</taxon>
        <taxon>Streptophyta</taxon>
        <taxon>Embryophyta</taxon>
        <taxon>Tracheophyta</taxon>
        <taxon>Spermatophyta</taxon>
        <taxon>Magnoliopsida</taxon>
        <taxon>eudicotyledons</taxon>
        <taxon>Gunneridae</taxon>
        <taxon>Pentapetalae</taxon>
        <taxon>rosids</taxon>
        <taxon>fabids</taxon>
        <taxon>Fabales</taxon>
        <taxon>Fabaceae</taxon>
        <taxon>Papilionoideae</taxon>
        <taxon>50 kb inversion clade</taxon>
        <taxon>genistoids sensu lato</taxon>
        <taxon>core genistoids</taxon>
        <taxon>Genisteae</taxon>
        <taxon>Lupinus</taxon>
    </lineage>
</organism>
<evidence type="ECO:0000313" key="2">
    <source>
        <dbReference type="Proteomes" id="UP000447434"/>
    </source>
</evidence>
<reference evidence="2" key="1">
    <citation type="journal article" date="2020" name="Nat. Commun.">
        <title>Genome sequence of the cluster root forming white lupin.</title>
        <authorList>
            <person name="Hufnagel B."/>
            <person name="Marques A."/>
            <person name="Soriano A."/>
            <person name="Marques L."/>
            <person name="Divol F."/>
            <person name="Doumas P."/>
            <person name="Sallet E."/>
            <person name="Mancinotti D."/>
            <person name="Carrere S."/>
            <person name="Marande W."/>
            <person name="Arribat S."/>
            <person name="Keller J."/>
            <person name="Huneau C."/>
            <person name="Blein T."/>
            <person name="Aime D."/>
            <person name="Laguerre M."/>
            <person name="Taylor J."/>
            <person name="Schubert V."/>
            <person name="Nelson M."/>
            <person name="Geu-Flores F."/>
            <person name="Crespi M."/>
            <person name="Gallardo-Guerrero K."/>
            <person name="Delaux P.-M."/>
            <person name="Salse J."/>
            <person name="Berges H."/>
            <person name="Guyot R."/>
            <person name="Gouzy J."/>
            <person name="Peret B."/>
        </authorList>
    </citation>
    <scope>NUCLEOTIDE SEQUENCE [LARGE SCALE GENOMIC DNA]</scope>
    <source>
        <strain evidence="2">cv. Amiga</strain>
    </source>
</reference>
<gene>
    <name evidence="1" type="ORF">Lalb_Chr08g0246251</name>
</gene>
<name>A0A6A4Q673_LUPAL</name>
<dbReference type="AlphaFoldDB" id="A0A6A4Q673"/>
<evidence type="ECO:0000313" key="1">
    <source>
        <dbReference type="EMBL" id="KAE9609447.1"/>
    </source>
</evidence>
<dbReference type="EMBL" id="WOCE01000008">
    <property type="protein sequence ID" value="KAE9609447.1"/>
    <property type="molecule type" value="Genomic_DNA"/>
</dbReference>
<comment type="caution">
    <text evidence="1">The sequence shown here is derived from an EMBL/GenBank/DDBJ whole genome shotgun (WGS) entry which is preliminary data.</text>
</comment>
<accession>A0A6A4Q673</accession>
<dbReference type="Proteomes" id="UP000447434">
    <property type="component" value="Chromosome 8"/>
</dbReference>
<keyword evidence="2" id="KW-1185">Reference proteome</keyword>